<dbReference type="Proteomes" id="UP000821853">
    <property type="component" value="Unassembled WGS sequence"/>
</dbReference>
<proteinExistence type="predicted"/>
<accession>A0A9J6GTD2</accession>
<feature type="compositionally biased region" description="Polar residues" evidence="1">
    <location>
        <begin position="70"/>
        <end position="80"/>
    </location>
</feature>
<feature type="compositionally biased region" description="Polar residues" evidence="1">
    <location>
        <begin position="17"/>
        <end position="30"/>
    </location>
</feature>
<dbReference type="EMBL" id="JABSTR010000009">
    <property type="protein sequence ID" value="KAH9378781.1"/>
    <property type="molecule type" value="Genomic_DNA"/>
</dbReference>
<feature type="region of interest" description="Disordered" evidence="1">
    <location>
        <begin position="59"/>
        <end position="146"/>
    </location>
</feature>
<keyword evidence="3" id="KW-1185">Reference proteome</keyword>
<gene>
    <name evidence="2" type="ORF">HPB48_016128</name>
</gene>
<reference evidence="2 3" key="1">
    <citation type="journal article" date="2020" name="Cell">
        <title>Large-Scale Comparative Analyses of Tick Genomes Elucidate Their Genetic Diversity and Vector Capacities.</title>
        <authorList>
            <consortium name="Tick Genome and Microbiome Consortium (TIGMIC)"/>
            <person name="Jia N."/>
            <person name="Wang J."/>
            <person name="Shi W."/>
            <person name="Du L."/>
            <person name="Sun Y."/>
            <person name="Zhan W."/>
            <person name="Jiang J.F."/>
            <person name="Wang Q."/>
            <person name="Zhang B."/>
            <person name="Ji P."/>
            <person name="Bell-Sakyi L."/>
            <person name="Cui X.M."/>
            <person name="Yuan T.T."/>
            <person name="Jiang B.G."/>
            <person name="Yang W.F."/>
            <person name="Lam T.T."/>
            <person name="Chang Q.C."/>
            <person name="Ding S.J."/>
            <person name="Wang X.J."/>
            <person name="Zhu J.G."/>
            <person name="Ruan X.D."/>
            <person name="Zhao L."/>
            <person name="Wei J.T."/>
            <person name="Ye R.Z."/>
            <person name="Que T.C."/>
            <person name="Du C.H."/>
            <person name="Zhou Y.H."/>
            <person name="Cheng J.X."/>
            <person name="Dai P.F."/>
            <person name="Guo W.B."/>
            <person name="Han X.H."/>
            <person name="Huang E.J."/>
            <person name="Li L.F."/>
            <person name="Wei W."/>
            <person name="Gao Y.C."/>
            <person name="Liu J.Z."/>
            <person name="Shao H.Z."/>
            <person name="Wang X."/>
            <person name="Wang C.C."/>
            <person name="Yang T.C."/>
            <person name="Huo Q.B."/>
            <person name="Li W."/>
            <person name="Chen H.Y."/>
            <person name="Chen S.E."/>
            <person name="Zhou L.G."/>
            <person name="Ni X.B."/>
            <person name="Tian J.H."/>
            <person name="Sheng Y."/>
            <person name="Liu T."/>
            <person name="Pan Y.S."/>
            <person name="Xia L.Y."/>
            <person name="Li J."/>
            <person name="Zhao F."/>
            <person name="Cao W.C."/>
        </authorList>
    </citation>
    <scope>NUCLEOTIDE SEQUENCE [LARGE SCALE GENOMIC DNA]</scope>
    <source>
        <strain evidence="2">HaeL-2018</strain>
    </source>
</reference>
<feature type="region of interest" description="Disordered" evidence="1">
    <location>
        <begin position="14"/>
        <end position="41"/>
    </location>
</feature>
<evidence type="ECO:0000313" key="3">
    <source>
        <dbReference type="Proteomes" id="UP000821853"/>
    </source>
</evidence>
<evidence type="ECO:0000313" key="2">
    <source>
        <dbReference type="EMBL" id="KAH9378781.1"/>
    </source>
</evidence>
<sequence>MYAPILKTQYMPRVWNENPQGNDTCENPKSSAEARPTADKACKARFNTRYLICKRRWKRQHLSEEKDQQLMKQLASSLTPSREPAQQQATARGTGQRRNRSKTRRDRSKSATKSPSTTGIPWRENTRGPSRSPGGATTPHARLPPS</sequence>
<dbReference type="AlphaFoldDB" id="A0A9J6GTD2"/>
<protein>
    <submittedName>
        <fullName evidence="2">Uncharacterized protein</fullName>
    </submittedName>
</protein>
<feature type="compositionally biased region" description="Basic residues" evidence="1">
    <location>
        <begin position="95"/>
        <end position="107"/>
    </location>
</feature>
<comment type="caution">
    <text evidence="2">The sequence shown here is derived from an EMBL/GenBank/DDBJ whole genome shotgun (WGS) entry which is preliminary data.</text>
</comment>
<evidence type="ECO:0000256" key="1">
    <source>
        <dbReference type="SAM" id="MobiDB-lite"/>
    </source>
</evidence>
<name>A0A9J6GTD2_HAELO</name>
<dbReference type="VEuPathDB" id="VectorBase:HLOH_056382"/>
<feature type="compositionally biased region" description="Low complexity" evidence="1">
    <location>
        <begin position="85"/>
        <end position="94"/>
    </location>
</feature>
<organism evidence="2 3">
    <name type="scientific">Haemaphysalis longicornis</name>
    <name type="common">Bush tick</name>
    <dbReference type="NCBI Taxonomy" id="44386"/>
    <lineage>
        <taxon>Eukaryota</taxon>
        <taxon>Metazoa</taxon>
        <taxon>Ecdysozoa</taxon>
        <taxon>Arthropoda</taxon>
        <taxon>Chelicerata</taxon>
        <taxon>Arachnida</taxon>
        <taxon>Acari</taxon>
        <taxon>Parasitiformes</taxon>
        <taxon>Ixodida</taxon>
        <taxon>Ixodoidea</taxon>
        <taxon>Ixodidae</taxon>
        <taxon>Haemaphysalinae</taxon>
        <taxon>Haemaphysalis</taxon>
    </lineage>
</organism>